<evidence type="ECO:0000313" key="4">
    <source>
        <dbReference type="EMBL" id="PWN07561.1"/>
    </source>
</evidence>
<comment type="similarity">
    <text evidence="1">Belongs to the DSD1 family.</text>
</comment>
<keyword evidence="5" id="KW-1185">Reference proteome</keyword>
<name>A0A316TUZ4_9BACT</name>
<dbReference type="Pfam" id="PF14031">
    <property type="entry name" value="D-ser_dehydrat"/>
    <property type="match status" value="1"/>
</dbReference>
<accession>A0A316TUZ4</accession>
<dbReference type="Pfam" id="PF01168">
    <property type="entry name" value="Ala_racemase_N"/>
    <property type="match status" value="1"/>
</dbReference>
<dbReference type="PANTHER" id="PTHR28004">
    <property type="entry name" value="ZGC:162816-RELATED"/>
    <property type="match status" value="1"/>
</dbReference>
<feature type="domain" description="D-serine dehydratase-like" evidence="3">
    <location>
        <begin position="243"/>
        <end position="344"/>
    </location>
</feature>
<dbReference type="Gene3D" id="2.40.37.20">
    <property type="entry name" value="D-serine dehydratase-like domain"/>
    <property type="match status" value="1"/>
</dbReference>
<gene>
    <name evidence="4" type="ORF">DDZ15_04710</name>
</gene>
<evidence type="ECO:0000259" key="3">
    <source>
        <dbReference type="SMART" id="SM01119"/>
    </source>
</evidence>
<evidence type="ECO:0000256" key="2">
    <source>
        <dbReference type="ARBA" id="ARBA00023239"/>
    </source>
</evidence>
<proteinExistence type="inferred from homology"/>
<dbReference type="RefSeq" id="WP_109645393.1">
    <property type="nucleotide sequence ID" value="NZ_QGGB01000003.1"/>
</dbReference>
<reference evidence="4 5" key="1">
    <citation type="submission" date="2018-05" db="EMBL/GenBank/DDBJ databases">
        <title>Rhodohalobacter halophilus gen. nov., sp. nov., a moderately halophilic member of the family Balneolaceae.</title>
        <authorList>
            <person name="Liu Z.-W."/>
        </authorList>
    </citation>
    <scope>NUCLEOTIDE SEQUENCE [LARGE SCALE GENOMIC DNA]</scope>
    <source>
        <strain evidence="4 5">8A47</strain>
    </source>
</reference>
<dbReference type="GO" id="GO:0008721">
    <property type="term" value="F:D-serine ammonia-lyase activity"/>
    <property type="evidence" value="ECO:0007669"/>
    <property type="project" value="TreeGrafter"/>
</dbReference>
<protein>
    <submittedName>
        <fullName evidence="4">Alanine racemase</fullName>
    </submittedName>
</protein>
<dbReference type="PANTHER" id="PTHR28004:SF2">
    <property type="entry name" value="D-SERINE DEHYDRATASE"/>
    <property type="match status" value="1"/>
</dbReference>
<keyword evidence="2" id="KW-0456">Lyase</keyword>
<dbReference type="EMBL" id="QGGB01000003">
    <property type="protein sequence ID" value="PWN07561.1"/>
    <property type="molecule type" value="Genomic_DNA"/>
</dbReference>
<evidence type="ECO:0000313" key="5">
    <source>
        <dbReference type="Proteomes" id="UP000245533"/>
    </source>
</evidence>
<dbReference type="Proteomes" id="UP000245533">
    <property type="component" value="Unassembled WGS sequence"/>
</dbReference>
<dbReference type="InterPro" id="IPR042208">
    <property type="entry name" value="D-ser_dehydrat-like_sf"/>
</dbReference>
<dbReference type="SMART" id="SM01119">
    <property type="entry name" value="D-ser_dehydrat"/>
    <property type="match status" value="1"/>
</dbReference>
<dbReference type="InterPro" id="IPR001608">
    <property type="entry name" value="Ala_racemase_N"/>
</dbReference>
<dbReference type="InterPro" id="IPR026956">
    <property type="entry name" value="D-ser_dehydrat-like_dom"/>
</dbReference>
<organism evidence="4 5">
    <name type="scientific">Rhodohalobacter mucosus</name>
    <dbReference type="NCBI Taxonomy" id="2079485"/>
    <lineage>
        <taxon>Bacteria</taxon>
        <taxon>Pseudomonadati</taxon>
        <taxon>Balneolota</taxon>
        <taxon>Balneolia</taxon>
        <taxon>Balneolales</taxon>
        <taxon>Balneolaceae</taxon>
        <taxon>Rhodohalobacter</taxon>
    </lineage>
</organism>
<comment type="caution">
    <text evidence="4">The sequence shown here is derived from an EMBL/GenBank/DDBJ whole genome shotgun (WGS) entry which is preliminary data.</text>
</comment>
<dbReference type="InterPro" id="IPR051466">
    <property type="entry name" value="D-amino_acid_metab_enzyme"/>
</dbReference>
<dbReference type="Gene3D" id="3.20.20.10">
    <property type="entry name" value="Alanine racemase"/>
    <property type="match status" value="1"/>
</dbReference>
<dbReference type="SUPFAM" id="SSF51419">
    <property type="entry name" value="PLP-binding barrel"/>
    <property type="match status" value="1"/>
</dbReference>
<dbReference type="InterPro" id="IPR029066">
    <property type="entry name" value="PLP-binding_barrel"/>
</dbReference>
<sequence>MPQRPRLIIDEKRCRRNIERIVHKAARTSTEFRPHFKTHQSHEVGNWFREAGVTGITVTSPEMAEYFVQDGWKDITIAFPFYPGMIKKLNTLSQNCAVRLFINSVEDLKMVHRQIKQPVSFYVELDAGYGRSGMPVSNPDAIHRLIQSADSLDSVRFHGFYIHDGGTYRARNRGEILKRIEGSLNALRLFKSEYPTSKTSLGDTPSASVLNSFEGLDECTPGNLVFYDRMQVAIGSCTPDDVALFAELPVAQVYEAQNRAMIHGGAVHLSKDSIEVGNKQVYGQRISGYPDSVELIEGSILTALSQEHGTLTGVEGLRAGDWITVMPIHSCLAANLFSHYETLDGRIINKRVLS</sequence>
<evidence type="ECO:0000256" key="1">
    <source>
        <dbReference type="ARBA" id="ARBA00005323"/>
    </source>
</evidence>
<dbReference type="GO" id="GO:0036088">
    <property type="term" value="P:D-serine catabolic process"/>
    <property type="evidence" value="ECO:0007669"/>
    <property type="project" value="TreeGrafter"/>
</dbReference>
<dbReference type="AlphaFoldDB" id="A0A316TUZ4"/>
<dbReference type="OrthoDB" id="9788869at2"/>